<evidence type="ECO:0000313" key="2">
    <source>
        <dbReference type="Proteomes" id="UP000276379"/>
    </source>
</evidence>
<keyword evidence="2" id="KW-1185">Reference proteome</keyword>
<dbReference type="AlphaFoldDB" id="A0A3R8WP12"/>
<dbReference type="Proteomes" id="UP000276379">
    <property type="component" value="Unassembled WGS sequence"/>
</dbReference>
<dbReference type="EMBL" id="PDES01000015">
    <property type="protein sequence ID" value="RRQ81585.1"/>
    <property type="molecule type" value="Genomic_DNA"/>
</dbReference>
<comment type="caution">
    <text evidence="1">The sequence shown here is derived from an EMBL/GenBank/DDBJ whole genome shotgun (WGS) entry which is preliminary data.</text>
</comment>
<accession>A0A3R8WP12</accession>
<sequence>MSSASAARDWGAVKPFQSGHSVRFTELIDVLDELWRRTKPFTFQSQMAELTVQLPLADLIAWFQRERARGDGLHAVPKIC</sequence>
<proteinExistence type="predicted"/>
<organism evidence="1 2">
    <name type="scientific">Streptomyces griseofuscus</name>
    <dbReference type="NCBI Taxonomy" id="146922"/>
    <lineage>
        <taxon>Bacteria</taxon>
        <taxon>Bacillati</taxon>
        <taxon>Actinomycetota</taxon>
        <taxon>Actinomycetes</taxon>
        <taxon>Kitasatosporales</taxon>
        <taxon>Streptomycetaceae</taxon>
        <taxon>Streptomyces</taxon>
    </lineage>
</organism>
<gene>
    <name evidence="1" type="ORF">CQW44_30775</name>
</gene>
<evidence type="ECO:0000313" key="1">
    <source>
        <dbReference type="EMBL" id="RRQ81585.1"/>
    </source>
</evidence>
<reference evidence="1 2" key="1">
    <citation type="submission" date="2017-10" db="EMBL/GenBank/DDBJ databases">
        <title>Draft genome of actinobacteria isolated from guarana (Paullinia cupana (Mart.) Ducke.</title>
        <authorList>
            <person name="Siqueira K.A."/>
            <person name="Liotti R.G."/>
            <person name="Mendes T.A."/>
            <person name="Soares M.A."/>
        </authorList>
    </citation>
    <scope>NUCLEOTIDE SEQUENCE [LARGE SCALE GENOMIC DNA]</scope>
    <source>
        <strain evidence="1 2">199</strain>
    </source>
</reference>
<protein>
    <submittedName>
        <fullName evidence="1">Uncharacterized protein</fullName>
    </submittedName>
</protein>
<name>A0A3R8WP12_9ACTN</name>